<dbReference type="EMBL" id="QRYW01000035">
    <property type="protein sequence ID" value="RGV21402.1"/>
    <property type="molecule type" value="Genomic_DNA"/>
</dbReference>
<dbReference type="RefSeq" id="WP_013611530.1">
    <property type="nucleotide sequence ID" value="NZ_LT906459.1"/>
</dbReference>
<proteinExistence type="predicted"/>
<dbReference type="OMA" id="MMNDISR"/>
<dbReference type="PROSITE" id="PS51257">
    <property type="entry name" value="PROKAR_LIPOPROTEIN"/>
    <property type="match status" value="1"/>
</dbReference>
<sequence>MKNYMIGIMFVIACGTGGCEKDTFHDTGLANGVYDGTAWEYMQAGHGNWDSLVIMIRKAGLADLFDGKDPDCPQMTVFGLTNLSIVQFLLRTTDGEGELVYRSVADMPDALCREILLSYVIAGRHVRVDFPYEVQGTLEGGTVFETLNGLDLRVYRVKGSWQGMPDIGADGIGFHFLESGHTGHVASGDIMTDNAVVHSLSTTFQMADPVVDGSEDRRGGVYD</sequence>
<dbReference type="SUPFAM" id="SSF82153">
    <property type="entry name" value="FAS1 domain"/>
    <property type="match status" value="1"/>
</dbReference>
<organism evidence="1 2">
    <name type="scientific">Odoribacter splanchnicus</name>
    <dbReference type="NCBI Taxonomy" id="28118"/>
    <lineage>
        <taxon>Bacteria</taxon>
        <taxon>Pseudomonadati</taxon>
        <taxon>Bacteroidota</taxon>
        <taxon>Bacteroidia</taxon>
        <taxon>Bacteroidales</taxon>
        <taxon>Odoribacteraceae</taxon>
        <taxon>Odoribacter</taxon>
    </lineage>
</organism>
<evidence type="ECO:0000313" key="1">
    <source>
        <dbReference type="EMBL" id="RGV21402.1"/>
    </source>
</evidence>
<protein>
    <recommendedName>
        <fullName evidence="3">Lipoprotein</fullName>
    </recommendedName>
</protein>
<dbReference type="Gene3D" id="2.30.180.10">
    <property type="entry name" value="FAS1 domain"/>
    <property type="match status" value="1"/>
</dbReference>
<accession>A0A412W868</accession>
<comment type="caution">
    <text evidence="1">The sequence shown here is derived from an EMBL/GenBank/DDBJ whole genome shotgun (WGS) entry which is preliminary data.</text>
</comment>
<gene>
    <name evidence="1" type="ORF">DWW24_15045</name>
</gene>
<dbReference type="Proteomes" id="UP000283426">
    <property type="component" value="Unassembled WGS sequence"/>
</dbReference>
<dbReference type="GeneID" id="61274502"/>
<evidence type="ECO:0000313" key="2">
    <source>
        <dbReference type="Proteomes" id="UP000283426"/>
    </source>
</evidence>
<name>A0A412W868_9BACT</name>
<evidence type="ECO:0008006" key="3">
    <source>
        <dbReference type="Google" id="ProtNLM"/>
    </source>
</evidence>
<dbReference type="AlphaFoldDB" id="A0A412W868"/>
<dbReference type="InterPro" id="IPR036378">
    <property type="entry name" value="FAS1_dom_sf"/>
</dbReference>
<reference evidence="1 2" key="1">
    <citation type="submission" date="2018-08" db="EMBL/GenBank/DDBJ databases">
        <title>A genome reference for cultivated species of the human gut microbiota.</title>
        <authorList>
            <person name="Zou Y."/>
            <person name="Xue W."/>
            <person name="Luo G."/>
        </authorList>
    </citation>
    <scope>NUCLEOTIDE SEQUENCE [LARGE SCALE GENOMIC DNA]</scope>
    <source>
        <strain evidence="1 2">AF14-6AC</strain>
    </source>
</reference>